<dbReference type="EMBL" id="VSSQ01075480">
    <property type="protein sequence ID" value="MPN26068.1"/>
    <property type="molecule type" value="Genomic_DNA"/>
</dbReference>
<name>A0A645GGM5_9ZZZZ</name>
<accession>A0A645GGM5</accession>
<gene>
    <name evidence="1" type="ORF">SDC9_173490</name>
</gene>
<sequence length="36" mass="4159">MRDFSSLISAAEKAISEAKALMKVFYEFIRILKTLH</sequence>
<evidence type="ECO:0000313" key="1">
    <source>
        <dbReference type="EMBL" id="MPN26068.1"/>
    </source>
</evidence>
<proteinExistence type="predicted"/>
<reference evidence="1" key="1">
    <citation type="submission" date="2019-08" db="EMBL/GenBank/DDBJ databases">
        <authorList>
            <person name="Kucharzyk K."/>
            <person name="Murdoch R.W."/>
            <person name="Higgins S."/>
            <person name="Loffler F."/>
        </authorList>
    </citation>
    <scope>NUCLEOTIDE SEQUENCE</scope>
</reference>
<comment type="caution">
    <text evidence="1">The sequence shown here is derived from an EMBL/GenBank/DDBJ whole genome shotgun (WGS) entry which is preliminary data.</text>
</comment>
<organism evidence="1">
    <name type="scientific">bioreactor metagenome</name>
    <dbReference type="NCBI Taxonomy" id="1076179"/>
    <lineage>
        <taxon>unclassified sequences</taxon>
        <taxon>metagenomes</taxon>
        <taxon>ecological metagenomes</taxon>
    </lineage>
</organism>
<dbReference type="AlphaFoldDB" id="A0A645GGM5"/>
<protein>
    <submittedName>
        <fullName evidence="1">Uncharacterized protein</fullName>
    </submittedName>
</protein>